<dbReference type="InterPro" id="IPR008927">
    <property type="entry name" value="6-PGluconate_DH-like_C_sf"/>
</dbReference>
<dbReference type="InterPro" id="IPR028939">
    <property type="entry name" value="P5C_Rdtase_cat_N"/>
</dbReference>
<dbReference type="PROSITE" id="PS51257">
    <property type="entry name" value="PROKAR_LIPOPROTEIN"/>
    <property type="match status" value="1"/>
</dbReference>
<dbReference type="Gene3D" id="3.40.50.720">
    <property type="entry name" value="NAD(P)-binding Rossmann-like Domain"/>
    <property type="match status" value="1"/>
</dbReference>
<dbReference type="RefSeq" id="WP_046348493.1">
    <property type="nucleotide sequence ID" value="NZ_BBWU01000038.1"/>
</dbReference>
<evidence type="ECO:0000259" key="5">
    <source>
        <dbReference type="Pfam" id="PF03807"/>
    </source>
</evidence>
<gene>
    <name evidence="4 7" type="primary">proC</name>
    <name evidence="7" type="ORF">SCH01S_38_00130</name>
</gene>
<dbReference type="Gene3D" id="1.10.3730.10">
    <property type="entry name" value="ProC C-terminal domain-like"/>
    <property type="match status" value="1"/>
</dbReference>
<comment type="caution">
    <text evidence="7">The sequence shown here is derived from an EMBL/GenBank/DDBJ whole genome shotgun (WGS) entry which is preliminary data.</text>
</comment>
<dbReference type="Proteomes" id="UP000033202">
    <property type="component" value="Unassembled WGS sequence"/>
</dbReference>
<dbReference type="EC" id="1.5.1.2" evidence="4"/>
<accession>A0A0E9MQ99</accession>
<dbReference type="InterPro" id="IPR000304">
    <property type="entry name" value="Pyrroline-COOH_reductase"/>
</dbReference>
<dbReference type="Pfam" id="PF03807">
    <property type="entry name" value="F420_oxidored"/>
    <property type="match status" value="1"/>
</dbReference>
<comment type="catalytic activity">
    <reaction evidence="4">
        <text>L-proline + NADP(+) = (S)-1-pyrroline-5-carboxylate + NADPH + 2 H(+)</text>
        <dbReference type="Rhea" id="RHEA:14109"/>
        <dbReference type="ChEBI" id="CHEBI:15378"/>
        <dbReference type="ChEBI" id="CHEBI:17388"/>
        <dbReference type="ChEBI" id="CHEBI:57783"/>
        <dbReference type="ChEBI" id="CHEBI:58349"/>
        <dbReference type="ChEBI" id="CHEBI:60039"/>
        <dbReference type="EC" id="1.5.1.2"/>
    </reaction>
</comment>
<reference evidence="7 8" key="1">
    <citation type="submission" date="2015-04" db="EMBL/GenBank/DDBJ databases">
        <title>Whole genome shotgun sequence of Sphingomonas changbaiensis NBRC 104936.</title>
        <authorList>
            <person name="Katano-Makiyama Y."/>
            <person name="Hosoyama A."/>
            <person name="Hashimoto M."/>
            <person name="Noguchi M."/>
            <person name="Tsuchikane K."/>
            <person name="Ohji S."/>
            <person name="Yamazoe A."/>
            <person name="Ichikawa N."/>
            <person name="Kimura A."/>
            <person name="Fujita N."/>
        </authorList>
    </citation>
    <scope>NUCLEOTIDE SEQUENCE [LARGE SCALE GENOMIC DNA]</scope>
    <source>
        <strain evidence="7 8">NBRC 104936</strain>
    </source>
</reference>
<dbReference type="FunFam" id="1.10.3730.10:FF:000001">
    <property type="entry name" value="Pyrroline-5-carboxylate reductase"/>
    <property type="match status" value="1"/>
</dbReference>
<dbReference type="SUPFAM" id="SSF48179">
    <property type="entry name" value="6-phosphogluconate dehydrogenase C-terminal domain-like"/>
    <property type="match status" value="1"/>
</dbReference>
<evidence type="ECO:0000313" key="7">
    <source>
        <dbReference type="EMBL" id="GAO39673.1"/>
    </source>
</evidence>
<dbReference type="PANTHER" id="PTHR11645">
    <property type="entry name" value="PYRROLINE-5-CARBOXYLATE REDUCTASE"/>
    <property type="match status" value="1"/>
</dbReference>
<comment type="subcellular location">
    <subcellularLocation>
        <location evidence="4">Cytoplasm</location>
    </subcellularLocation>
</comment>
<sequence length="270" mass="27584">MDAKLSNLGPIWLVGCGNMAGAMLRCWLKAGLPPESVTVIRPSGVAPAPGVRAVREMPKGEASPRILLLGVKPQKLVEVADAVAAAVGPETMLVSILAGTELDTLRGRFPQAGTVVRAMPNTPVALGRGVVALYGDAGARAAELETLMRPLGLAEWAADEAQFGQMTALAGCGPAFLFRFIDAVAAAGIALGLPADQALRLATAMVDGAAGLAAGSDESPAVLADRVASPGGMTRKGLDVLDEGGALRALMTRTLAAAERRGREMAAETR</sequence>
<dbReference type="InterPro" id="IPR036291">
    <property type="entry name" value="NAD(P)-bd_dom_sf"/>
</dbReference>
<keyword evidence="8" id="KW-1185">Reference proteome</keyword>
<proteinExistence type="inferred from homology"/>
<dbReference type="InterPro" id="IPR029036">
    <property type="entry name" value="P5CR_dimer"/>
</dbReference>
<evidence type="ECO:0000256" key="2">
    <source>
        <dbReference type="ARBA" id="ARBA00022857"/>
    </source>
</evidence>
<feature type="domain" description="Pyrroline-5-carboxylate reductase catalytic N-terminal" evidence="5">
    <location>
        <begin position="13"/>
        <end position="99"/>
    </location>
</feature>
<keyword evidence="4" id="KW-0641">Proline biosynthesis</keyword>
<comment type="catalytic activity">
    <reaction evidence="4">
        <text>L-proline + NAD(+) = (S)-1-pyrroline-5-carboxylate + NADH + 2 H(+)</text>
        <dbReference type="Rhea" id="RHEA:14105"/>
        <dbReference type="ChEBI" id="CHEBI:15378"/>
        <dbReference type="ChEBI" id="CHEBI:17388"/>
        <dbReference type="ChEBI" id="CHEBI:57540"/>
        <dbReference type="ChEBI" id="CHEBI:57945"/>
        <dbReference type="ChEBI" id="CHEBI:60039"/>
        <dbReference type="EC" id="1.5.1.2"/>
    </reaction>
</comment>
<dbReference type="GO" id="GO:0004735">
    <property type="term" value="F:pyrroline-5-carboxylate reductase activity"/>
    <property type="evidence" value="ECO:0007669"/>
    <property type="project" value="UniProtKB-UniRule"/>
</dbReference>
<comment type="pathway">
    <text evidence="4">Amino-acid biosynthesis; L-proline biosynthesis; L-proline from L-glutamate 5-semialdehyde: step 1/1.</text>
</comment>
<keyword evidence="3 4" id="KW-0560">Oxidoreductase</keyword>
<evidence type="ECO:0000313" key="8">
    <source>
        <dbReference type="Proteomes" id="UP000033202"/>
    </source>
</evidence>
<protein>
    <recommendedName>
        <fullName evidence="4">Pyrroline-5-carboxylate reductase</fullName>
        <shortName evidence="4">P5C reductase</shortName>
        <shortName evidence="4">P5CR</shortName>
        <ecNumber evidence="4">1.5.1.2</ecNumber>
    </recommendedName>
    <alternativeName>
        <fullName evidence="4">PCA reductase</fullName>
    </alternativeName>
</protein>
<dbReference type="AlphaFoldDB" id="A0A0E9MQ99"/>
<comment type="function">
    <text evidence="4">Catalyzes the reduction of 1-pyrroline-5-carboxylate (PCA) to L-proline.</text>
</comment>
<name>A0A0E9MQ99_9SPHN</name>
<dbReference type="STRING" id="1219043.SCH01S_38_00130"/>
<dbReference type="GO" id="GO:0005737">
    <property type="term" value="C:cytoplasm"/>
    <property type="evidence" value="ECO:0007669"/>
    <property type="project" value="UniProtKB-SubCell"/>
</dbReference>
<keyword evidence="4" id="KW-0963">Cytoplasm</keyword>
<feature type="domain" description="Pyrroline-5-carboxylate reductase dimerisation" evidence="6">
    <location>
        <begin position="160"/>
        <end position="265"/>
    </location>
</feature>
<dbReference type="GO" id="GO:0055129">
    <property type="term" value="P:L-proline biosynthetic process"/>
    <property type="evidence" value="ECO:0007669"/>
    <property type="project" value="UniProtKB-UniRule"/>
</dbReference>
<dbReference type="Pfam" id="PF14748">
    <property type="entry name" value="P5CR_dimer"/>
    <property type="match status" value="1"/>
</dbReference>
<dbReference type="PIRSF" id="PIRSF000193">
    <property type="entry name" value="Pyrrol-5-carb_rd"/>
    <property type="match status" value="1"/>
</dbReference>
<evidence type="ECO:0000256" key="3">
    <source>
        <dbReference type="ARBA" id="ARBA00023002"/>
    </source>
</evidence>
<keyword evidence="2 4" id="KW-0521">NADP</keyword>
<dbReference type="HAMAP" id="MF_01925">
    <property type="entry name" value="P5C_reductase"/>
    <property type="match status" value="1"/>
</dbReference>
<evidence type="ECO:0000259" key="6">
    <source>
        <dbReference type="Pfam" id="PF14748"/>
    </source>
</evidence>
<organism evidence="7 8">
    <name type="scientific">Sphingomonas changbaiensis NBRC 104936</name>
    <dbReference type="NCBI Taxonomy" id="1219043"/>
    <lineage>
        <taxon>Bacteria</taxon>
        <taxon>Pseudomonadati</taxon>
        <taxon>Pseudomonadota</taxon>
        <taxon>Alphaproteobacteria</taxon>
        <taxon>Sphingomonadales</taxon>
        <taxon>Sphingomonadaceae</taxon>
        <taxon>Sphingomonas</taxon>
    </lineage>
</organism>
<dbReference type="PANTHER" id="PTHR11645:SF0">
    <property type="entry name" value="PYRROLINE-5-CARBOXYLATE REDUCTASE 3"/>
    <property type="match status" value="1"/>
</dbReference>
<comment type="similarity">
    <text evidence="1 4">Belongs to the pyrroline-5-carboxylate reductase family.</text>
</comment>
<evidence type="ECO:0000256" key="4">
    <source>
        <dbReference type="HAMAP-Rule" id="MF_01925"/>
    </source>
</evidence>
<dbReference type="InterPro" id="IPR053790">
    <property type="entry name" value="P5CR-like_CS"/>
</dbReference>
<keyword evidence="4" id="KW-0028">Amino-acid biosynthesis</keyword>
<dbReference type="SUPFAM" id="SSF51735">
    <property type="entry name" value="NAD(P)-binding Rossmann-fold domains"/>
    <property type="match status" value="1"/>
</dbReference>
<dbReference type="EMBL" id="BBWU01000038">
    <property type="protein sequence ID" value="GAO39673.1"/>
    <property type="molecule type" value="Genomic_DNA"/>
</dbReference>
<dbReference type="PROSITE" id="PS00521">
    <property type="entry name" value="P5CR"/>
    <property type="match status" value="1"/>
</dbReference>
<evidence type="ECO:0000256" key="1">
    <source>
        <dbReference type="ARBA" id="ARBA00005525"/>
    </source>
</evidence>
<dbReference type="OrthoDB" id="9805754at2"/>
<dbReference type="UniPathway" id="UPA00098">
    <property type="reaction ID" value="UER00361"/>
</dbReference>